<dbReference type="Proteomes" id="UP001250932">
    <property type="component" value="Unassembled WGS sequence"/>
</dbReference>
<dbReference type="PANTHER" id="PTHR30570">
    <property type="entry name" value="PERIPLASMIC PHOSPHATE BINDING COMPONENT OF PHOSPHATE ABC TRANSPORTER"/>
    <property type="match status" value="1"/>
</dbReference>
<proteinExistence type="predicted"/>
<evidence type="ECO:0000313" key="3">
    <source>
        <dbReference type="EMBL" id="MDT7041486.1"/>
    </source>
</evidence>
<comment type="caution">
    <text evidence="3">The sequence shown here is derived from an EMBL/GenBank/DDBJ whole genome shotgun (WGS) entry which is preliminary data.</text>
</comment>
<keyword evidence="4" id="KW-1185">Reference proteome</keyword>
<evidence type="ECO:0000259" key="2">
    <source>
        <dbReference type="Pfam" id="PF12849"/>
    </source>
</evidence>
<dbReference type="SUPFAM" id="SSF53850">
    <property type="entry name" value="Periplasmic binding protein-like II"/>
    <property type="match status" value="1"/>
</dbReference>
<dbReference type="PANTHER" id="PTHR30570:SF1">
    <property type="entry name" value="PHOSPHATE-BINDING PROTEIN PSTS"/>
    <property type="match status" value="1"/>
</dbReference>
<dbReference type="Gene3D" id="3.40.190.10">
    <property type="entry name" value="Periplasmic binding protein-like II"/>
    <property type="match status" value="2"/>
</dbReference>
<protein>
    <submittedName>
        <fullName evidence="3">Substrate-binding domain-containing protein</fullName>
    </submittedName>
</protein>
<keyword evidence="1" id="KW-0732">Signal</keyword>
<dbReference type="InterPro" id="IPR050811">
    <property type="entry name" value="Phosphate_ABC_transporter"/>
</dbReference>
<evidence type="ECO:0000256" key="1">
    <source>
        <dbReference type="ARBA" id="ARBA00022729"/>
    </source>
</evidence>
<accession>A0ABU3K509</accession>
<gene>
    <name evidence="3" type="ORF">PPG34_03940</name>
</gene>
<dbReference type="EMBL" id="JAQOUE010000001">
    <property type="protein sequence ID" value="MDT7041486.1"/>
    <property type="molecule type" value="Genomic_DNA"/>
</dbReference>
<name>A0ABU3K509_9BACT</name>
<organism evidence="3 4">
    <name type="scientific">Candidatus Nitronereus thalassa</name>
    <dbReference type="NCBI Taxonomy" id="3020898"/>
    <lineage>
        <taxon>Bacteria</taxon>
        <taxon>Pseudomonadati</taxon>
        <taxon>Nitrospirota</taxon>
        <taxon>Nitrospiria</taxon>
        <taxon>Nitrospirales</taxon>
        <taxon>Nitrospiraceae</taxon>
        <taxon>Candidatus Nitronereus</taxon>
    </lineage>
</organism>
<dbReference type="InterPro" id="IPR024370">
    <property type="entry name" value="PBP_domain"/>
</dbReference>
<feature type="domain" description="PBP" evidence="2">
    <location>
        <begin position="66"/>
        <end position="250"/>
    </location>
</feature>
<evidence type="ECO:0000313" key="4">
    <source>
        <dbReference type="Proteomes" id="UP001250932"/>
    </source>
</evidence>
<reference evidence="3 4" key="1">
    <citation type="journal article" date="2023" name="ISME J.">
        <title>Cultivation and genomic characterization of novel and ubiquitous marine nitrite-oxidizing bacteria from the Nitrospirales.</title>
        <authorList>
            <person name="Mueller A.J."/>
            <person name="Daebeler A."/>
            <person name="Herbold C.W."/>
            <person name="Kirkegaard R.H."/>
            <person name="Daims H."/>
        </authorList>
    </citation>
    <scope>NUCLEOTIDE SEQUENCE [LARGE SCALE GENOMIC DNA]</scope>
    <source>
        <strain evidence="3 4">EB</strain>
    </source>
</reference>
<dbReference type="RefSeq" id="WP_313831838.1">
    <property type="nucleotide sequence ID" value="NZ_JAQOUE010000001.1"/>
</dbReference>
<dbReference type="Pfam" id="PF12849">
    <property type="entry name" value="PBP_like_2"/>
    <property type="match status" value="1"/>
</dbReference>
<sequence length="280" mass="31359">MTSILALVLGNALAYSETQELTGRCLVIGNGPERYAIEALAKDFESLHPKTSLDFFWHQNARPVEEVRKGNAHIAITGMLEKDLPSTIVAWDGIAVITNFANPIEDISTAQLKQIFEGKLKFWSQVYEEGPEAKIRIFQRTWNQNIRQSFEQHINLENSKDSRVPVVEKEEHTFKAVNGDIYSISYVSMGPALQAHKDGYGVTLLFIDGIEPEYQTVLDGTYPLRRPVVFVQGKKPNPVAKAFLEFVLSPAGQRAVKAGASGLFQDRTSSVIKYYPLKNE</sequence>